<reference evidence="16" key="2">
    <citation type="submission" date="2021-09" db="EMBL/GenBank/DDBJ databases">
        <authorList>
            <person name="Gilroy R."/>
        </authorList>
    </citation>
    <scope>NUCLEOTIDE SEQUENCE</scope>
    <source>
        <strain evidence="16">CHK171-7178</strain>
    </source>
</reference>
<evidence type="ECO:0000256" key="5">
    <source>
        <dbReference type="ARBA" id="ARBA00022553"/>
    </source>
</evidence>
<evidence type="ECO:0000256" key="4">
    <source>
        <dbReference type="ARBA" id="ARBA00022475"/>
    </source>
</evidence>
<reference evidence="16" key="1">
    <citation type="journal article" date="2021" name="PeerJ">
        <title>Extensive microbial diversity within the chicken gut microbiome revealed by metagenomics and culture.</title>
        <authorList>
            <person name="Gilroy R."/>
            <person name="Ravi A."/>
            <person name="Getino M."/>
            <person name="Pursley I."/>
            <person name="Horton D.L."/>
            <person name="Alikhan N.F."/>
            <person name="Baker D."/>
            <person name="Gharbi K."/>
            <person name="Hall N."/>
            <person name="Watson M."/>
            <person name="Adriaenssens E.M."/>
            <person name="Foster-Nyarko E."/>
            <person name="Jarju S."/>
            <person name="Secka A."/>
            <person name="Antonio M."/>
            <person name="Oren A."/>
            <person name="Chaudhuri R.R."/>
            <person name="La Ragione R."/>
            <person name="Hildebrand F."/>
            <person name="Pallen M.J."/>
        </authorList>
    </citation>
    <scope>NUCLEOTIDE SEQUENCE</scope>
    <source>
        <strain evidence="16">CHK171-7178</strain>
    </source>
</reference>
<dbReference type="Pfam" id="PF00512">
    <property type="entry name" value="HisKA"/>
    <property type="match status" value="1"/>
</dbReference>
<dbReference type="PRINTS" id="PR00344">
    <property type="entry name" value="BCTRLSENSOR"/>
</dbReference>
<evidence type="ECO:0000313" key="17">
    <source>
        <dbReference type="Proteomes" id="UP000698173"/>
    </source>
</evidence>
<dbReference type="AlphaFoldDB" id="A0A921G0S3"/>
<evidence type="ECO:0000256" key="10">
    <source>
        <dbReference type="ARBA" id="ARBA00023012"/>
    </source>
</evidence>
<keyword evidence="13" id="KW-1133">Transmembrane helix</keyword>
<evidence type="ECO:0000313" key="16">
    <source>
        <dbReference type="EMBL" id="HJF32994.1"/>
    </source>
</evidence>
<keyword evidence="13" id="KW-0812">Transmembrane</keyword>
<keyword evidence="7" id="KW-0547">Nucleotide-binding</keyword>
<keyword evidence="9" id="KW-0067">ATP-binding</keyword>
<dbReference type="EMBL" id="DYWT01000234">
    <property type="protein sequence ID" value="HJF32994.1"/>
    <property type="molecule type" value="Genomic_DNA"/>
</dbReference>
<keyword evidence="6" id="KW-0808">Transferase</keyword>
<dbReference type="SUPFAM" id="SSF55874">
    <property type="entry name" value="ATPase domain of HSP90 chaperone/DNA topoisomerase II/histidine kinase"/>
    <property type="match status" value="1"/>
</dbReference>
<dbReference type="GO" id="GO:0005886">
    <property type="term" value="C:plasma membrane"/>
    <property type="evidence" value="ECO:0007669"/>
    <property type="project" value="UniProtKB-SubCell"/>
</dbReference>
<dbReference type="PANTHER" id="PTHR45453:SF3">
    <property type="entry name" value="HISTIDINE KINASE"/>
    <property type="match status" value="1"/>
</dbReference>
<dbReference type="CDD" id="cd00082">
    <property type="entry name" value="HisKA"/>
    <property type="match status" value="1"/>
</dbReference>
<dbReference type="GO" id="GO:0005524">
    <property type="term" value="F:ATP binding"/>
    <property type="evidence" value="ECO:0007669"/>
    <property type="project" value="UniProtKB-KW"/>
</dbReference>
<evidence type="ECO:0000256" key="1">
    <source>
        <dbReference type="ARBA" id="ARBA00000085"/>
    </source>
</evidence>
<evidence type="ECO:0000259" key="15">
    <source>
        <dbReference type="PROSITE" id="PS50885"/>
    </source>
</evidence>
<evidence type="ECO:0000256" key="13">
    <source>
        <dbReference type="SAM" id="Phobius"/>
    </source>
</evidence>
<dbReference type="PROSITE" id="PS50885">
    <property type="entry name" value="HAMP"/>
    <property type="match status" value="1"/>
</dbReference>
<dbReference type="SMART" id="SM00304">
    <property type="entry name" value="HAMP"/>
    <property type="match status" value="1"/>
</dbReference>
<dbReference type="Gene3D" id="3.30.565.10">
    <property type="entry name" value="Histidine kinase-like ATPase, C-terminal domain"/>
    <property type="match status" value="1"/>
</dbReference>
<evidence type="ECO:0000256" key="3">
    <source>
        <dbReference type="ARBA" id="ARBA00012438"/>
    </source>
</evidence>
<keyword evidence="12" id="KW-0175">Coiled coil</keyword>
<dbReference type="Gene3D" id="6.10.340.10">
    <property type="match status" value="1"/>
</dbReference>
<dbReference type="Pfam" id="PF02518">
    <property type="entry name" value="HATPase_c"/>
    <property type="match status" value="1"/>
</dbReference>
<dbReference type="InterPro" id="IPR003660">
    <property type="entry name" value="HAMP_dom"/>
</dbReference>
<sequence length="583" mass="66625">MRKQGVVLKLFVVTSLLIIIVFSLVMLAEGLFFDRFYRMSKINAIEQNMSHFEDQYKRVESDKHQISRLLGAFMNDNDTSTSILNHRFERTSINPYFLELQTASQTITIRIPTDGMEQGAIPNGIQVGETLVVDGIFMDEDDTIMQLVAIQQNNEDLVDGLVRVKGKITDLMLPEQRSYNPLYQDTLIDEALRDWMPKLEQYESRLQDGSPIQAEWIDNWSGVQYAILIKSLAHSENTERYLFVMTSLQPVGEAVEILKKYFVYLTPVIIMLTIILSLIYSRIVSRPLVTLNRAAARLAKLDFTMEPEIHSKDEFGELSRNLNALSQNLDTTLKELTNMNVKLQVEMEEKRRSEQLRKELIANISHELKTPLGIVKGFAEGLQDGVASDKKDRYLNHIVNETDRMNALIMDMLELSKFEVKAIHLTLRSVSMTNLVQNVADSFSHQLEEKHLQYKLNKVEELFVKADSRRIEQVVLNLLSNAIRHAVENSVISISIERTYSGKVVTVIENAGPPIAEDDLNRVWDQFYRIERSRDRKSGGTGLGLAIVKHILELHDSEFGVANTNQGVAFSFTLYESRGEPHE</sequence>
<evidence type="ECO:0000256" key="6">
    <source>
        <dbReference type="ARBA" id="ARBA00022679"/>
    </source>
</evidence>
<feature type="transmembrane region" description="Helical" evidence="13">
    <location>
        <begin position="6"/>
        <end position="33"/>
    </location>
</feature>
<dbReference type="InterPro" id="IPR050351">
    <property type="entry name" value="BphY/WalK/GraS-like"/>
</dbReference>
<name>A0A921G0S3_SPOPS</name>
<keyword evidence="11 13" id="KW-0472">Membrane</keyword>
<dbReference type="Gene3D" id="1.10.287.130">
    <property type="match status" value="1"/>
</dbReference>
<proteinExistence type="predicted"/>
<keyword evidence="4" id="KW-1003">Cell membrane</keyword>
<comment type="catalytic activity">
    <reaction evidence="1">
        <text>ATP + protein L-histidine = ADP + protein N-phospho-L-histidine.</text>
        <dbReference type="EC" id="2.7.13.3"/>
    </reaction>
</comment>
<dbReference type="SMART" id="SM00387">
    <property type="entry name" value="HATPase_c"/>
    <property type="match status" value="1"/>
</dbReference>
<accession>A0A921G0S3</accession>
<evidence type="ECO:0000256" key="7">
    <source>
        <dbReference type="ARBA" id="ARBA00022741"/>
    </source>
</evidence>
<evidence type="ECO:0000259" key="14">
    <source>
        <dbReference type="PROSITE" id="PS50109"/>
    </source>
</evidence>
<dbReference type="SUPFAM" id="SSF47384">
    <property type="entry name" value="Homodimeric domain of signal transducing histidine kinase"/>
    <property type="match status" value="1"/>
</dbReference>
<dbReference type="InterPro" id="IPR003594">
    <property type="entry name" value="HATPase_dom"/>
</dbReference>
<dbReference type="PANTHER" id="PTHR45453">
    <property type="entry name" value="PHOSPHATE REGULON SENSOR PROTEIN PHOR"/>
    <property type="match status" value="1"/>
</dbReference>
<dbReference type="FunFam" id="3.30.565.10:FF:000006">
    <property type="entry name" value="Sensor histidine kinase WalK"/>
    <property type="match status" value="1"/>
</dbReference>
<evidence type="ECO:0000256" key="11">
    <source>
        <dbReference type="ARBA" id="ARBA00023136"/>
    </source>
</evidence>
<dbReference type="EC" id="2.7.13.3" evidence="3"/>
<dbReference type="GO" id="GO:0016036">
    <property type="term" value="P:cellular response to phosphate starvation"/>
    <property type="evidence" value="ECO:0007669"/>
    <property type="project" value="TreeGrafter"/>
</dbReference>
<keyword evidence="8" id="KW-0418">Kinase</keyword>
<dbReference type="GO" id="GO:0000155">
    <property type="term" value="F:phosphorelay sensor kinase activity"/>
    <property type="evidence" value="ECO:0007669"/>
    <property type="project" value="InterPro"/>
</dbReference>
<dbReference type="InterPro" id="IPR003661">
    <property type="entry name" value="HisK_dim/P_dom"/>
</dbReference>
<dbReference type="InterPro" id="IPR004358">
    <property type="entry name" value="Sig_transdc_His_kin-like_C"/>
</dbReference>
<gene>
    <name evidence="16" type="ORF">K8V56_14630</name>
</gene>
<comment type="caution">
    <text evidence="16">The sequence shown here is derived from an EMBL/GenBank/DDBJ whole genome shotgun (WGS) entry which is preliminary data.</text>
</comment>
<feature type="domain" description="Histidine kinase" evidence="14">
    <location>
        <begin position="363"/>
        <end position="578"/>
    </location>
</feature>
<organism evidence="16 17">
    <name type="scientific">Sporosarcina psychrophila</name>
    <name type="common">Bacillus psychrophilus</name>
    <dbReference type="NCBI Taxonomy" id="1476"/>
    <lineage>
        <taxon>Bacteria</taxon>
        <taxon>Bacillati</taxon>
        <taxon>Bacillota</taxon>
        <taxon>Bacilli</taxon>
        <taxon>Bacillales</taxon>
        <taxon>Caryophanaceae</taxon>
        <taxon>Sporosarcina</taxon>
    </lineage>
</organism>
<feature type="transmembrane region" description="Helical" evidence="13">
    <location>
        <begin position="261"/>
        <end position="280"/>
    </location>
</feature>
<dbReference type="InterPro" id="IPR036097">
    <property type="entry name" value="HisK_dim/P_sf"/>
</dbReference>
<feature type="domain" description="HAMP" evidence="15">
    <location>
        <begin position="282"/>
        <end position="334"/>
    </location>
</feature>
<dbReference type="FunFam" id="1.10.287.130:FF:000001">
    <property type="entry name" value="Two-component sensor histidine kinase"/>
    <property type="match status" value="1"/>
</dbReference>
<dbReference type="CDD" id="cd06225">
    <property type="entry name" value="HAMP"/>
    <property type="match status" value="1"/>
</dbReference>
<dbReference type="PROSITE" id="PS50109">
    <property type="entry name" value="HIS_KIN"/>
    <property type="match status" value="1"/>
</dbReference>
<dbReference type="CDD" id="cd00075">
    <property type="entry name" value="HATPase"/>
    <property type="match status" value="1"/>
</dbReference>
<evidence type="ECO:0000256" key="12">
    <source>
        <dbReference type="SAM" id="Coils"/>
    </source>
</evidence>
<evidence type="ECO:0000256" key="2">
    <source>
        <dbReference type="ARBA" id="ARBA00004651"/>
    </source>
</evidence>
<dbReference type="SMART" id="SM00388">
    <property type="entry name" value="HisKA"/>
    <property type="match status" value="1"/>
</dbReference>
<keyword evidence="10" id="KW-0902">Two-component regulatory system</keyword>
<evidence type="ECO:0000256" key="8">
    <source>
        <dbReference type="ARBA" id="ARBA00022777"/>
    </source>
</evidence>
<protein>
    <recommendedName>
        <fullName evidence="3">histidine kinase</fullName>
        <ecNumber evidence="3">2.7.13.3</ecNumber>
    </recommendedName>
</protein>
<keyword evidence="5" id="KW-0597">Phosphoprotein</keyword>
<comment type="subcellular location">
    <subcellularLocation>
        <location evidence="2">Cell membrane</location>
        <topology evidence="2">Multi-pass membrane protein</topology>
    </subcellularLocation>
</comment>
<dbReference type="InterPro" id="IPR036890">
    <property type="entry name" value="HATPase_C_sf"/>
</dbReference>
<dbReference type="InterPro" id="IPR005467">
    <property type="entry name" value="His_kinase_dom"/>
</dbReference>
<dbReference type="SUPFAM" id="SSF158472">
    <property type="entry name" value="HAMP domain-like"/>
    <property type="match status" value="1"/>
</dbReference>
<dbReference type="Pfam" id="PF00672">
    <property type="entry name" value="HAMP"/>
    <property type="match status" value="1"/>
</dbReference>
<dbReference type="Proteomes" id="UP000698173">
    <property type="component" value="Unassembled WGS sequence"/>
</dbReference>
<feature type="coiled-coil region" evidence="12">
    <location>
        <begin position="322"/>
        <end position="353"/>
    </location>
</feature>
<dbReference type="GO" id="GO:0004721">
    <property type="term" value="F:phosphoprotein phosphatase activity"/>
    <property type="evidence" value="ECO:0007669"/>
    <property type="project" value="TreeGrafter"/>
</dbReference>
<evidence type="ECO:0000256" key="9">
    <source>
        <dbReference type="ARBA" id="ARBA00022840"/>
    </source>
</evidence>